<name>A0ACD5UWS8_AVESA</name>
<protein>
    <submittedName>
        <fullName evidence="1">Uncharacterized protein</fullName>
    </submittedName>
</protein>
<organism evidence="1 2">
    <name type="scientific">Avena sativa</name>
    <name type="common">Oat</name>
    <dbReference type="NCBI Taxonomy" id="4498"/>
    <lineage>
        <taxon>Eukaryota</taxon>
        <taxon>Viridiplantae</taxon>
        <taxon>Streptophyta</taxon>
        <taxon>Embryophyta</taxon>
        <taxon>Tracheophyta</taxon>
        <taxon>Spermatophyta</taxon>
        <taxon>Magnoliopsida</taxon>
        <taxon>Liliopsida</taxon>
        <taxon>Poales</taxon>
        <taxon>Poaceae</taxon>
        <taxon>BOP clade</taxon>
        <taxon>Pooideae</taxon>
        <taxon>Poodae</taxon>
        <taxon>Poeae</taxon>
        <taxon>Poeae Chloroplast Group 1 (Aveneae type)</taxon>
        <taxon>Aveninae</taxon>
        <taxon>Avena</taxon>
    </lineage>
</organism>
<proteinExistence type="predicted"/>
<reference evidence="1" key="2">
    <citation type="submission" date="2025-09" db="UniProtKB">
        <authorList>
            <consortium name="EnsemblPlants"/>
        </authorList>
    </citation>
    <scope>IDENTIFICATION</scope>
</reference>
<keyword evidence="2" id="KW-1185">Reference proteome</keyword>
<dbReference type="EnsemblPlants" id="AVESA.00010b.r2.2CG0322380.1">
    <property type="protein sequence ID" value="AVESA.00010b.r2.2CG0322380.1.CDS"/>
    <property type="gene ID" value="AVESA.00010b.r2.2CG0322380"/>
</dbReference>
<dbReference type="Proteomes" id="UP001732700">
    <property type="component" value="Chromosome 2C"/>
</dbReference>
<evidence type="ECO:0000313" key="2">
    <source>
        <dbReference type="Proteomes" id="UP001732700"/>
    </source>
</evidence>
<sequence>MALEAARSWAASVLPPELAAAAGGDPLAALAATAAALLAGLLILAFWFRSGDGGPAKAPPAPLRPPPVKVHAEDADDGRKRVTIFFGTQTGTAEGFAKAMAEEAKARYEKVVFRVVDLDDYAAEDEEYEEKLKKETFALFFLATYGDGEPTDNAARFYKWFTEGKEKEVWLKDFKYAVFGLGNRQYEHFNKVAKVVDDILLEQGGKRLVPCGMGDDDQCIEDDFTAWKELVWPELDQLLRDEDDTTGASTPYTAAIPEYRVVFIDKSDLVFEDRSWTLANGNGVIDAQHPCRSNVAVRKELHKPASDRSCIHLEFDISGTGLMYETGDHVGVYSENSAETVEQAETLLGLSPDTVFSIHADAEDGSPRKGGSLAPPFPSPCTLRTALLRYADLLNSPKKAALIALAAHASDPTESERLRFLASPAGKDEYAQWIVASQRSLIEVMAAFPSAKPPLGVFFAAVAPRLQPRFYSISSSPKMAPSRIHVTCALVYGPTPTERIHQGVCSTWMKNTLPLEYSEECSWAPIFVRQSNFKLPADPSTPIIMIGPGTGLAPFRGFLQERLALKESGVELGSSVLFFGCRNREMDYIYEDELQNFIQEGALSELVVAYSREGPTKEYVQHKMVDKATEIWNIISEGGYLYVCGDAKGMAKDVHRVLHTIVQKQGSLDSSKTELYVKNLQMEGRYLRDVW</sequence>
<reference evidence="1" key="1">
    <citation type="submission" date="2021-05" db="EMBL/GenBank/DDBJ databases">
        <authorList>
            <person name="Scholz U."/>
            <person name="Mascher M."/>
            <person name="Fiebig A."/>
        </authorList>
    </citation>
    <scope>NUCLEOTIDE SEQUENCE [LARGE SCALE GENOMIC DNA]</scope>
</reference>
<evidence type="ECO:0000313" key="1">
    <source>
        <dbReference type="EnsemblPlants" id="AVESA.00010b.r2.2CG0322380.1.CDS"/>
    </source>
</evidence>
<accession>A0ACD5UWS8</accession>